<protein>
    <recommendedName>
        <fullName evidence="9">Protein translocase subunit SecE</fullName>
    </recommendedName>
</protein>
<dbReference type="GO" id="GO:0043952">
    <property type="term" value="P:protein transport by the Sec complex"/>
    <property type="evidence" value="ECO:0007669"/>
    <property type="project" value="UniProtKB-UniRule"/>
</dbReference>
<keyword evidence="2 9" id="KW-0813">Transport</keyword>
<organism evidence="10 11">
    <name type="scientific">Thermosulfidibacter takaii (strain DSM 17441 / JCM 13301 / NBRC 103674 / ABI70S6)</name>
    <dbReference type="NCBI Taxonomy" id="1298851"/>
    <lineage>
        <taxon>Bacteria</taxon>
        <taxon>Pseudomonadati</taxon>
        <taxon>Thermosulfidibacterota</taxon>
        <taxon>Thermosulfidibacteria</taxon>
        <taxon>Thermosulfidibacterales</taxon>
        <taxon>Thermosulfidibacteraceae</taxon>
    </lineage>
</organism>
<dbReference type="EMBL" id="AP013035">
    <property type="protein sequence ID" value="BAT72235.1"/>
    <property type="molecule type" value="Genomic_DNA"/>
</dbReference>
<keyword evidence="3 9" id="KW-1003">Cell membrane</keyword>
<dbReference type="GO" id="GO:0065002">
    <property type="term" value="P:intracellular protein transmembrane transport"/>
    <property type="evidence" value="ECO:0007669"/>
    <property type="project" value="UniProtKB-UniRule"/>
</dbReference>
<evidence type="ECO:0000256" key="9">
    <source>
        <dbReference type="HAMAP-Rule" id="MF_00422"/>
    </source>
</evidence>
<dbReference type="PANTHER" id="PTHR33910">
    <property type="entry name" value="PROTEIN TRANSLOCASE SUBUNIT SECE"/>
    <property type="match status" value="1"/>
</dbReference>
<evidence type="ECO:0000256" key="4">
    <source>
        <dbReference type="ARBA" id="ARBA00022692"/>
    </source>
</evidence>
<name>A0A0S3QV90_THET7</name>
<dbReference type="GO" id="GO:0009306">
    <property type="term" value="P:protein secretion"/>
    <property type="evidence" value="ECO:0007669"/>
    <property type="project" value="UniProtKB-UniRule"/>
</dbReference>
<evidence type="ECO:0000256" key="5">
    <source>
        <dbReference type="ARBA" id="ARBA00022927"/>
    </source>
</evidence>
<dbReference type="Pfam" id="PF00584">
    <property type="entry name" value="SecE"/>
    <property type="match status" value="1"/>
</dbReference>
<dbReference type="KEGG" id="ttk:TST_1448"/>
<dbReference type="Proteomes" id="UP000063234">
    <property type="component" value="Chromosome"/>
</dbReference>
<dbReference type="OrthoDB" id="9813233at2"/>
<keyword evidence="7 9" id="KW-0811">Translocation</keyword>
<keyword evidence="6 9" id="KW-1133">Transmembrane helix</keyword>
<evidence type="ECO:0000256" key="1">
    <source>
        <dbReference type="ARBA" id="ARBA00004370"/>
    </source>
</evidence>
<keyword evidence="4 9" id="KW-0812">Transmembrane</keyword>
<reference evidence="11" key="1">
    <citation type="journal article" date="2018" name="Science">
        <title>A primordial and reversible TCA cycle in a facultatively chemolithoautotrophic thermophile.</title>
        <authorList>
            <person name="Nunoura T."/>
            <person name="Chikaraishi Y."/>
            <person name="Izaki R."/>
            <person name="Suwa T."/>
            <person name="Sato T."/>
            <person name="Harada T."/>
            <person name="Mori K."/>
            <person name="Kato Y."/>
            <person name="Miyazaki M."/>
            <person name="Shimamura S."/>
            <person name="Yanagawa K."/>
            <person name="Shuto A."/>
            <person name="Ohkouchi N."/>
            <person name="Fujita N."/>
            <person name="Takaki Y."/>
            <person name="Atomi H."/>
            <person name="Takai K."/>
        </authorList>
    </citation>
    <scope>NUCLEOTIDE SEQUENCE [LARGE SCALE GENOMIC DNA]</scope>
    <source>
        <strain evidence="11">DSM 17441 / JCM 13301 / NBRC 103674 / ABI70S6</strain>
    </source>
</reference>
<dbReference type="InterPro" id="IPR005807">
    <property type="entry name" value="SecE_bac"/>
</dbReference>
<evidence type="ECO:0000256" key="3">
    <source>
        <dbReference type="ARBA" id="ARBA00022475"/>
    </source>
</evidence>
<keyword evidence="5 9" id="KW-0653">Protein transport</keyword>
<dbReference type="InterPro" id="IPR001901">
    <property type="entry name" value="Translocase_SecE/Sec61-g"/>
</dbReference>
<keyword evidence="11" id="KW-1185">Reference proteome</keyword>
<comment type="subcellular location">
    <subcellularLocation>
        <location evidence="9">Cell membrane</location>
        <topology evidence="9">Single-pass membrane protein</topology>
    </subcellularLocation>
    <subcellularLocation>
        <location evidence="1">Membrane</location>
    </subcellularLocation>
</comment>
<dbReference type="GO" id="GO:0005886">
    <property type="term" value="C:plasma membrane"/>
    <property type="evidence" value="ECO:0007669"/>
    <property type="project" value="UniProtKB-SubCell"/>
</dbReference>
<evidence type="ECO:0000256" key="7">
    <source>
        <dbReference type="ARBA" id="ARBA00023010"/>
    </source>
</evidence>
<comment type="similarity">
    <text evidence="9">Belongs to the SecE/SEC61-gamma family.</text>
</comment>
<accession>A0A0S3QV90</accession>
<dbReference type="NCBIfam" id="TIGR00964">
    <property type="entry name" value="secE_bact"/>
    <property type="match status" value="1"/>
</dbReference>
<dbReference type="Gene3D" id="1.20.5.1030">
    <property type="entry name" value="Preprotein translocase secy subunit"/>
    <property type="match status" value="1"/>
</dbReference>
<feature type="transmembrane region" description="Helical" evidence="9">
    <location>
        <begin position="29"/>
        <end position="53"/>
    </location>
</feature>
<proteinExistence type="inferred from homology"/>
<evidence type="ECO:0000256" key="8">
    <source>
        <dbReference type="ARBA" id="ARBA00023136"/>
    </source>
</evidence>
<dbReference type="InterPro" id="IPR038379">
    <property type="entry name" value="SecE_sf"/>
</dbReference>
<dbReference type="GO" id="GO:0006605">
    <property type="term" value="P:protein targeting"/>
    <property type="evidence" value="ECO:0007669"/>
    <property type="project" value="UniProtKB-UniRule"/>
</dbReference>
<evidence type="ECO:0000313" key="10">
    <source>
        <dbReference type="EMBL" id="BAT72235.1"/>
    </source>
</evidence>
<dbReference type="RefSeq" id="WP_083498636.1">
    <property type="nucleotide sequence ID" value="NZ_AP013035.1"/>
</dbReference>
<dbReference type="AlphaFoldDB" id="A0A0S3QV90"/>
<evidence type="ECO:0000256" key="6">
    <source>
        <dbReference type="ARBA" id="ARBA00022989"/>
    </source>
</evidence>
<dbReference type="HAMAP" id="MF_00422">
    <property type="entry name" value="SecE"/>
    <property type="match status" value="1"/>
</dbReference>
<gene>
    <name evidence="9 10" type="primary">secE</name>
    <name evidence="10" type="ORF">TST_1448</name>
</gene>
<comment type="function">
    <text evidence="9">Essential subunit of the Sec protein translocation channel SecYEG. Clamps together the 2 halves of SecY. May contact the channel plug during translocation.</text>
</comment>
<sequence length="63" mass="7145">MSISQMKEFLEGVKSEFKRVVFPNRKQTIAASIGVITFTVFIAIYLGLLDFLFSRLIGKLLAF</sequence>
<comment type="subunit">
    <text evidence="9">Component of the Sec protein translocase complex. Heterotrimer consisting of SecY, SecE and SecG subunits. The heterotrimers can form oligomers, although 1 heterotrimer is thought to be able to translocate proteins. Interacts with the ribosome. Interacts with SecDF, and other proteins may be involved. Interacts with SecA.</text>
</comment>
<evidence type="ECO:0000256" key="2">
    <source>
        <dbReference type="ARBA" id="ARBA00022448"/>
    </source>
</evidence>
<dbReference type="PANTHER" id="PTHR33910:SF1">
    <property type="entry name" value="PROTEIN TRANSLOCASE SUBUNIT SECE"/>
    <property type="match status" value="1"/>
</dbReference>
<dbReference type="GO" id="GO:0008320">
    <property type="term" value="F:protein transmembrane transporter activity"/>
    <property type="evidence" value="ECO:0007669"/>
    <property type="project" value="UniProtKB-UniRule"/>
</dbReference>
<evidence type="ECO:0000313" key="11">
    <source>
        <dbReference type="Proteomes" id="UP000063234"/>
    </source>
</evidence>
<dbReference type="STRING" id="1298851.TST_1448"/>
<keyword evidence="8 9" id="KW-0472">Membrane</keyword>